<protein>
    <submittedName>
        <fullName evidence="1">Uncharacterized protein</fullName>
    </submittedName>
</protein>
<keyword evidence="2" id="KW-1185">Reference proteome</keyword>
<evidence type="ECO:0000313" key="1">
    <source>
        <dbReference type="EMBL" id="KAL3106029.1"/>
    </source>
</evidence>
<organism evidence="1 2">
    <name type="scientific">Heterodera trifolii</name>
    <dbReference type="NCBI Taxonomy" id="157864"/>
    <lineage>
        <taxon>Eukaryota</taxon>
        <taxon>Metazoa</taxon>
        <taxon>Ecdysozoa</taxon>
        <taxon>Nematoda</taxon>
        <taxon>Chromadorea</taxon>
        <taxon>Rhabditida</taxon>
        <taxon>Tylenchina</taxon>
        <taxon>Tylenchomorpha</taxon>
        <taxon>Tylenchoidea</taxon>
        <taxon>Heteroderidae</taxon>
        <taxon>Heteroderinae</taxon>
        <taxon>Heterodera</taxon>
    </lineage>
</organism>
<evidence type="ECO:0000313" key="2">
    <source>
        <dbReference type="Proteomes" id="UP001620626"/>
    </source>
</evidence>
<sequence>MLDNSNRIPNTVISKTFVAELIRDLCHFAANLGQSDRQKLRHQCLPTLSDRTKLLHELCECEPQLMPYLIAEFKPIFRAIVDAFASHFDGPPNAEMAMAPTDQILCHFLAVVSSLLCSDFGSFFEDISGVDRFLSLCFASIGQMNANSMAITLNCLVRFLSSLRSSVPSLPSLPFAVSSVSLRVVAHYSVANFSDFAVFVLQNSLNSDLICSLWQFLHAMSADEITTVALSDFVPLLVPLISADPSILSQKFPRAPIGGGGEKKPLPLLTLSNLLLHNSALNSADCQQISALLQKEIGKETKEKEKEGTEEEV</sequence>
<reference evidence="1 2" key="1">
    <citation type="submission" date="2024-10" db="EMBL/GenBank/DDBJ databases">
        <authorList>
            <person name="Kim D."/>
        </authorList>
    </citation>
    <scope>NUCLEOTIDE SEQUENCE [LARGE SCALE GENOMIC DNA]</scope>
    <source>
        <strain evidence="1">BH-2024</strain>
    </source>
</reference>
<name>A0ABD2KUP4_9BILA</name>
<dbReference type="InterPro" id="IPR016024">
    <property type="entry name" value="ARM-type_fold"/>
</dbReference>
<dbReference type="AlphaFoldDB" id="A0ABD2KUP4"/>
<dbReference type="EMBL" id="JBICBT010000666">
    <property type="protein sequence ID" value="KAL3106029.1"/>
    <property type="molecule type" value="Genomic_DNA"/>
</dbReference>
<dbReference type="Proteomes" id="UP001620626">
    <property type="component" value="Unassembled WGS sequence"/>
</dbReference>
<dbReference type="SUPFAM" id="SSF48371">
    <property type="entry name" value="ARM repeat"/>
    <property type="match status" value="1"/>
</dbReference>
<accession>A0ABD2KUP4</accession>
<proteinExistence type="predicted"/>
<gene>
    <name evidence="1" type="ORF">niasHT_022210</name>
</gene>
<comment type="caution">
    <text evidence="1">The sequence shown here is derived from an EMBL/GenBank/DDBJ whole genome shotgun (WGS) entry which is preliminary data.</text>
</comment>